<dbReference type="PANTHER" id="PTHR42776">
    <property type="entry name" value="SERINE PEPTIDASE S9 FAMILY MEMBER"/>
    <property type="match status" value="1"/>
</dbReference>
<reference evidence="4 5" key="1">
    <citation type="submission" date="2024-10" db="EMBL/GenBank/DDBJ databases">
        <title>The Natural Products Discovery Center: Release of the First 8490 Sequenced Strains for Exploring Actinobacteria Biosynthetic Diversity.</title>
        <authorList>
            <person name="Kalkreuter E."/>
            <person name="Kautsar S.A."/>
            <person name="Yang D."/>
            <person name="Bader C.D."/>
            <person name="Teijaro C.N."/>
            <person name="Fluegel L."/>
            <person name="Davis C.M."/>
            <person name="Simpson J.R."/>
            <person name="Lauterbach L."/>
            <person name="Steele A.D."/>
            <person name="Gui C."/>
            <person name="Meng S."/>
            <person name="Li G."/>
            <person name="Viehrig K."/>
            <person name="Ye F."/>
            <person name="Su P."/>
            <person name="Kiefer A.F."/>
            <person name="Nichols A."/>
            <person name="Cepeda A.J."/>
            <person name="Yan W."/>
            <person name="Fan B."/>
            <person name="Jiang Y."/>
            <person name="Adhikari A."/>
            <person name="Zheng C.-J."/>
            <person name="Schuster L."/>
            <person name="Cowan T.M."/>
            <person name="Smanski M.J."/>
            <person name="Chevrette M.G."/>
            <person name="De Carvalho L.P.S."/>
            <person name="Shen B."/>
        </authorList>
    </citation>
    <scope>NUCLEOTIDE SEQUENCE [LARGE SCALE GENOMIC DNA]</scope>
    <source>
        <strain evidence="4 5">NPDC020568</strain>
    </source>
</reference>
<evidence type="ECO:0000256" key="2">
    <source>
        <dbReference type="SAM" id="MobiDB-lite"/>
    </source>
</evidence>
<feature type="domain" description="Ig-like" evidence="3">
    <location>
        <begin position="303"/>
        <end position="350"/>
    </location>
</feature>
<feature type="compositionally biased region" description="Polar residues" evidence="2">
    <location>
        <begin position="638"/>
        <end position="650"/>
    </location>
</feature>
<gene>
    <name evidence="4" type="ORF">ACH4WX_14565</name>
</gene>
<dbReference type="EMBL" id="JBIRUQ010000003">
    <property type="protein sequence ID" value="MFI1461930.1"/>
    <property type="molecule type" value="Genomic_DNA"/>
</dbReference>
<dbReference type="RefSeq" id="WP_174375621.1">
    <property type="nucleotide sequence ID" value="NZ_JBIRUQ010000003.1"/>
</dbReference>
<protein>
    <submittedName>
        <fullName evidence="4">S9 family peptidase</fullName>
    </submittedName>
</protein>
<dbReference type="Gene3D" id="2.120.10.30">
    <property type="entry name" value="TolB, C-terminal domain"/>
    <property type="match status" value="1"/>
</dbReference>
<dbReference type="Gene3D" id="3.40.50.1820">
    <property type="entry name" value="alpha/beta hydrolase"/>
    <property type="match status" value="1"/>
</dbReference>
<dbReference type="SUPFAM" id="SSF82171">
    <property type="entry name" value="DPP6 N-terminal domain-like"/>
    <property type="match status" value="1"/>
</dbReference>
<dbReference type="Proteomes" id="UP001611263">
    <property type="component" value="Unassembled WGS sequence"/>
</dbReference>
<dbReference type="InterPro" id="IPR029058">
    <property type="entry name" value="AB_hydrolase_fold"/>
</dbReference>
<feature type="region of interest" description="Disordered" evidence="2">
    <location>
        <begin position="631"/>
        <end position="650"/>
    </location>
</feature>
<evidence type="ECO:0000313" key="4">
    <source>
        <dbReference type="EMBL" id="MFI1461930.1"/>
    </source>
</evidence>
<dbReference type="InterPro" id="IPR001375">
    <property type="entry name" value="Peptidase_S9_cat"/>
</dbReference>
<sequence>MTGDPTDQRPALIDIDTFFADPEFANPSMSPDGTRIAYLAPHRGRRNVWVRGIDATHDDAVPVTHDTRRGITTYHWTDDPRWLLYLQDTDGNEDWHLFRVDLDDPAAPAVDLTPLDPGSRVVGAEDLPSKPGSVLVTMNRRPLFFDIFRIDVATGETTLHLEQDDPTATVLLDRAGAPVFRTALTADGAVEVAAIDPTGAIRSLRRLGGAEHPMSIHPQQVTADGKGLLVGSFQDGDDLRLVRIDHETGEDTVVAAVDGHDLDLSGMMLPGVLPPPVHTHRRTGEILAARFVADRPHIEILDPHFAEIHAQLQKLSDGVLGTLSCDDSGQRWIATFVHDRDPGVTWFYDNTTGEARLLFRSFPDRDPDTMAPMQPVGFPARDGLPLHGYLTLPVGVEPRDLPLVLVVHGGPWYHDSWGYSNDVQFLANRGYAVLQVNFRGSLGHGKRHVTAAIGEFAGAMHDDLIDAVDWAVAEGYADPARIGIYGGSYGGYAALVGVTVTPDRFAAAVDYVGISDLANFLRTLPPFTRAYSVNNWYRYVGDPAIPEQEADMLARSPITMVDEIRTPLLVAQGANDVRVVRAESDNIVARLRERGVPVEYLVAEDEGHGFDNPENQVLLYRAIEQHFARHLGGRSPEQESAVTATGGATP</sequence>
<proteinExistence type="predicted"/>
<evidence type="ECO:0000313" key="5">
    <source>
        <dbReference type="Proteomes" id="UP001611263"/>
    </source>
</evidence>
<dbReference type="Pfam" id="PF00326">
    <property type="entry name" value="Peptidase_S9"/>
    <property type="match status" value="1"/>
</dbReference>
<evidence type="ECO:0000256" key="1">
    <source>
        <dbReference type="ARBA" id="ARBA00022801"/>
    </source>
</evidence>
<dbReference type="PANTHER" id="PTHR42776:SF27">
    <property type="entry name" value="DIPEPTIDYL PEPTIDASE FAMILY MEMBER 6"/>
    <property type="match status" value="1"/>
</dbReference>
<name>A0ABW7TRL2_9NOCA</name>
<accession>A0ABW7TRL2</accession>
<organism evidence="4 5">
    <name type="scientific">Nocardia carnea</name>
    <dbReference type="NCBI Taxonomy" id="37328"/>
    <lineage>
        <taxon>Bacteria</taxon>
        <taxon>Bacillati</taxon>
        <taxon>Actinomycetota</taxon>
        <taxon>Actinomycetes</taxon>
        <taxon>Mycobacteriales</taxon>
        <taxon>Nocardiaceae</taxon>
        <taxon>Nocardia</taxon>
    </lineage>
</organism>
<dbReference type="SUPFAM" id="SSF53474">
    <property type="entry name" value="alpha/beta-Hydrolases"/>
    <property type="match status" value="1"/>
</dbReference>
<keyword evidence="1" id="KW-0378">Hydrolase</keyword>
<keyword evidence="5" id="KW-1185">Reference proteome</keyword>
<dbReference type="InterPro" id="IPR007110">
    <property type="entry name" value="Ig-like_dom"/>
</dbReference>
<comment type="caution">
    <text evidence="4">The sequence shown here is derived from an EMBL/GenBank/DDBJ whole genome shotgun (WGS) entry which is preliminary data.</text>
</comment>
<dbReference type="InterPro" id="IPR011042">
    <property type="entry name" value="6-blade_b-propeller_TolB-like"/>
</dbReference>
<dbReference type="GeneID" id="93507254"/>
<evidence type="ECO:0000259" key="3">
    <source>
        <dbReference type="PROSITE" id="PS50835"/>
    </source>
</evidence>
<dbReference type="PROSITE" id="PS50835">
    <property type="entry name" value="IG_LIKE"/>
    <property type="match status" value="1"/>
</dbReference>